<dbReference type="PANTHER" id="PTHR23412">
    <property type="entry name" value="STEREOCILIN RELATED"/>
    <property type="match status" value="1"/>
</dbReference>
<keyword evidence="6" id="KW-0325">Glycoprotein</keyword>
<dbReference type="GO" id="GO:0016020">
    <property type="term" value="C:membrane"/>
    <property type="evidence" value="ECO:0007669"/>
    <property type="project" value="UniProtKB-SubCell"/>
</dbReference>
<evidence type="ECO:0000313" key="8">
    <source>
        <dbReference type="Proteomes" id="UP000727407"/>
    </source>
</evidence>
<name>A0A8J4WZM6_CLAMG</name>
<evidence type="ECO:0000256" key="4">
    <source>
        <dbReference type="ARBA" id="ARBA00022889"/>
    </source>
</evidence>
<dbReference type="EMBL" id="QNUK01001083">
    <property type="protein sequence ID" value="KAF5887655.1"/>
    <property type="molecule type" value="Genomic_DNA"/>
</dbReference>
<evidence type="ECO:0000256" key="6">
    <source>
        <dbReference type="ARBA" id="ARBA00023180"/>
    </source>
</evidence>
<dbReference type="PANTHER" id="PTHR23412:SF6">
    <property type="entry name" value="MESOTHELIN"/>
    <property type="match status" value="1"/>
</dbReference>
<dbReference type="Pfam" id="PF06060">
    <property type="entry name" value="Mesothelin"/>
    <property type="match status" value="1"/>
</dbReference>
<comment type="subcellular location">
    <subcellularLocation>
        <location evidence="1">Membrane</location>
    </subcellularLocation>
</comment>
<dbReference type="InterPro" id="IPR026664">
    <property type="entry name" value="Stereocilin-rel"/>
</dbReference>
<dbReference type="OrthoDB" id="9329195at2759"/>
<evidence type="ECO:0000256" key="3">
    <source>
        <dbReference type="ARBA" id="ARBA00022729"/>
    </source>
</evidence>
<evidence type="ECO:0000313" key="7">
    <source>
        <dbReference type="EMBL" id="KAF5887655.1"/>
    </source>
</evidence>
<dbReference type="Proteomes" id="UP000727407">
    <property type="component" value="Unassembled WGS sequence"/>
</dbReference>
<evidence type="ECO:0000256" key="2">
    <source>
        <dbReference type="ARBA" id="ARBA00011016"/>
    </source>
</evidence>
<accession>A0A8J4WZM6</accession>
<evidence type="ECO:0000256" key="1">
    <source>
        <dbReference type="ARBA" id="ARBA00004370"/>
    </source>
</evidence>
<comment type="caution">
    <text evidence="7">The sequence shown here is derived from an EMBL/GenBank/DDBJ whole genome shotgun (WGS) entry which is preliminary data.</text>
</comment>
<keyword evidence="5" id="KW-0472">Membrane</keyword>
<keyword evidence="8" id="KW-1185">Reference proteome</keyword>
<dbReference type="GO" id="GO:0007160">
    <property type="term" value="P:cell-matrix adhesion"/>
    <property type="evidence" value="ECO:0007669"/>
    <property type="project" value="TreeGrafter"/>
</dbReference>
<dbReference type="InterPro" id="IPR010335">
    <property type="entry name" value="Mesothelin"/>
</dbReference>
<organism evidence="7 8">
    <name type="scientific">Clarias magur</name>
    <name type="common">Asian catfish</name>
    <name type="synonym">Macropteronotus magur</name>
    <dbReference type="NCBI Taxonomy" id="1594786"/>
    <lineage>
        <taxon>Eukaryota</taxon>
        <taxon>Metazoa</taxon>
        <taxon>Chordata</taxon>
        <taxon>Craniata</taxon>
        <taxon>Vertebrata</taxon>
        <taxon>Euteleostomi</taxon>
        <taxon>Actinopterygii</taxon>
        <taxon>Neopterygii</taxon>
        <taxon>Teleostei</taxon>
        <taxon>Ostariophysi</taxon>
        <taxon>Siluriformes</taxon>
        <taxon>Clariidae</taxon>
        <taxon>Clarias</taxon>
    </lineage>
</organism>
<gene>
    <name evidence="7" type="ORF">DAT39_022193</name>
</gene>
<evidence type="ECO:0000256" key="5">
    <source>
        <dbReference type="ARBA" id="ARBA00023136"/>
    </source>
</evidence>
<reference evidence="7" key="1">
    <citation type="submission" date="2020-07" db="EMBL/GenBank/DDBJ databases">
        <title>Clarias magur genome sequencing, assembly and annotation.</title>
        <authorList>
            <person name="Kushwaha B."/>
            <person name="Kumar R."/>
            <person name="Das P."/>
            <person name="Joshi C.G."/>
            <person name="Kumar D."/>
            <person name="Nagpure N.S."/>
            <person name="Pandey M."/>
            <person name="Agarwal S."/>
            <person name="Srivastava S."/>
            <person name="Singh M."/>
            <person name="Sahoo L."/>
            <person name="Jayasankar P."/>
            <person name="Meher P.K."/>
            <person name="Koringa P.G."/>
            <person name="Iquebal M.A."/>
            <person name="Das S.P."/>
            <person name="Bit A."/>
            <person name="Patnaik S."/>
            <person name="Patel N."/>
            <person name="Shah T.M."/>
            <person name="Hinsu A."/>
            <person name="Jena J.K."/>
        </authorList>
    </citation>
    <scope>NUCLEOTIDE SEQUENCE</scope>
    <source>
        <strain evidence="7">CIFAMagur01</strain>
        <tissue evidence="7">Testis</tissue>
    </source>
</reference>
<proteinExistence type="inferred from homology"/>
<comment type="similarity">
    <text evidence="2">Belongs to the mesothelin family.</text>
</comment>
<sequence length="935" mass="101288">MFLNQFFLSFGFPDLKDFLSLIPAVRQAEILNSISVEELSEFLNRPNTVSDGAELCTLLNNYNMTNQYLARIGVFLENSENLQLFNNMEIATSVTKYYTNQIYIQDPNFNPIRLPGGLLCDAPGSAFAPLGEADSQAILISINNKCNEINPQVTATLVAKFPTLSATSIELLGNQSVGLTVGQISSAPSEVINSALSTFSTISGWDQGQANALIQSIISAGFNISSGSSLLSLGTLIGGVPSAIISSIPSSQLLSLSQNPTFINNIQSAPTILQETFVQKIISVDETNVIGNIPGSLAMYIPVVLLSTLSSGDVLLVNNRTWSHDQALLLFGAVASASDDTEDLSTSVLQGFSCTSVQTLTHQKAQQIVKACRPRPNRHKVPLKESQLTCMYNTIKEDSVNFSDVPSDMLLYYSYDKVVQKNCRSYFTSLGAADFSIPSAVLNKPATLFTNAQGCLGISGVKLTRDQVEVLGNMTCTLDASYIQNSDPLILENLKNCGDLSDSQITAVQSLLLSGNTAYGNPLKWTMQTLEQLGILPLYFNSDMWGLFSSDLKINFLQYFMPLLRNQKTPVQKLKNLFTACNSRMSKVRRAAGCTTGNITTVTIADESFPLGYDSTQFDLCLDNTVLRENLAAITEKVVDTSFQIVILNKLNQIYPSGLNDSVLQLLGSTSRVAAIDDIRKWNINMIDTLSSLMNSNNGNWTPTMSNAVITRYLSIVNHTLGTAEINTIGSNICSLDVNILETITADSLKNANSLDVSSCSIEKKHAMYIIRKSSFNGQGLTSAYYQLIRPYLGGAPVQDIQSLSTMNVNMDITTFLDLNPDVIMALNVSTVQGLLGMTIADLKLFENSSVIQSWLAQQDQSALDTLKLDLVGGKIIAVTPQAANTTVTIGQTNQTTTANTPTQTSGAPAVYDGAGFLLLCLGLLTHFTHVLHPT</sequence>
<keyword evidence="4" id="KW-0130">Cell adhesion</keyword>
<keyword evidence="3" id="KW-0732">Signal</keyword>
<dbReference type="GO" id="GO:0009986">
    <property type="term" value="C:cell surface"/>
    <property type="evidence" value="ECO:0007669"/>
    <property type="project" value="TreeGrafter"/>
</dbReference>
<dbReference type="AlphaFoldDB" id="A0A8J4WZM6"/>
<protein>
    <submittedName>
        <fullName evidence="7">Mesothelin-like protein</fullName>
    </submittedName>
</protein>